<evidence type="ECO:0000313" key="3">
    <source>
        <dbReference type="EMBL" id="TKT93287.1"/>
    </source>
</evidence>
<dbReference type="AlphaFoldDB" id="A0A4U6DAG3"/>
<keyword evidence="1 3" id="KW-0808">Transferase</keyword>
<evidence type="ECO:0000256" key="1">
    <source>
        <dbReference type="ARBA" id="ARBA00022679"/>
    </source>
</evidence>
<proteinExistence type="predicted"/>
<dbReference type="Proteomes" id="UP000304900">
    <property type="component" value="Unassembled WGS sequence"/>
</dbReference>
<gene>
    <name evidence="3" type="ORF">FDK13_05385</name>
</gene>
<dbReference type="EMBL" id="SZVO01000002">
    <property type="protein sequence ID" value="TKT93287.1"/>
    <property type="molecule type" value="Genomic_DNA"/>
</dbReference>
<feature type="domain" description="Glycosyl transferase family 1" evidence="2">
    <location>
        <begin position="179"/>
        <end position="337"/>
    </location>
</feature>
<comment type="caution">
    <text evidence="3">The sequence shown here is derived from an EMBL/GenBank/DDBJ whole genome shotgun (WGS) entry which is preliminary data.</text>
</comment>
<sequence>MNGKKKIIYIIHDLKIGGVETALLTAIPLLIERYDFRLICLGIIDPQIKEQFNKNELDSIMAFSPYNPVSFVKVLRYISKFQPDLMLASLWRANLLASVAKSLRKSLIFISFNHNTRLAHLAEKIVQNRSVKLAEEVWTDSSSTATFIQARYHLPQLPKIISFLIRAVPANEINFSNIQQHRFLFVGRVIKIKRIDLIILFAQMLKKNSFNYKIDIFGPDEDNIWQTYSEKIIQENLNITYHGPRPYTELAALYTDYHHYVQFSDYEGMSISVVEAMMSGLVCFVRPVGEIKKYSSHLVSAVHLQGTSEKELDTFFTESRLILNDGSRMANISKSAKENWQNILLYKEDLINNIDRTLGY</sequence>
<keyword evidence="4" id="KW-1185">Reference proteome</keyword>
<protein>
    <submittedName>
        <fullName evidence="3">Glycosyltransferase family 4 protein</fullName>
    </submittedName>
</protein>
<reference evidence="3 4" key="1">
    <citation type="submission" date="2019-05" db="EMBL/GenBank/DDBJ databases">
        <title>Dyadobacter AR-3-8 sp. nov., isolated from arctic soil.</title>
        <authorList>
            <person name="Chaudhary D.K."/>
        </authorList>
    </citation>
    <scope>NUCLEOTIDE SEQUENCE [LARGE SCALE GENOMIC DNA]</scope>
    <source>
        <strain evidence="3 4">AR-3-8</strain>
    </source>
</reference>
<name>A0A4U6DAG3_9BACT</name>
<evidence type="ECO:0000313" key="4">
    <source>
        <dbReference type="Proteomes" id="UP000304900"/>
    </source>
</evidence>
<accession>A0A4U6DAG3</accession>
<dbReference type="GO" id="GO:0009103">
    <property type="term" value="P:lipopolysaccharide biosynthetic process"/>
    <property type="evidence" value="ECO:0007669"/>
    <property type="project" value="TreeGrafter"/>
</dbReference>
<dbReference type="Gene3D" id="3.40.50.2000">
    <property type="entry name" value="Glycogen Phosphorylase B"/>
    <property type="match status" value="2"/>
</dbReference>
<dbReference type="Pfam" id="PF00534">
    <property type="entry name" value="Glycos_transf_1"/>
    <property type="match status" value="1"/>
</dbReference>
<dbReference type="OrthoDB" id="9792269at2"/>
<dbReference type="GO" id="GO:0016757">
    <property type="term" value="F:glycosyltransferase activity"/>
    <property type="evidence" value="ECO:0007669"/>
    <property type="project" value="InterPro"/>
</dbReference>
<dbReference type="PANTHER" id="PTHR46401:SF2">
    <property type="entry name" value="GLYCOSYLTRANSFERASE WBBK-RELATED"/>
    <property type="match status" value="1"/>
</dbReference>
<evidence type="ECO:0000259" key="2">
    <source>
        <dbReference type="Pfam" id="PF00534"/>
    </source>
</evidence>
<dbReference type="InterPro" id="IPR001296">
    <property type="entry name" value="Glyco_trans_1"/>
</dbReference>
<dbReference type="CDD" id="cd03801">
    <property type="entry name" value="GT4_PimA-like"/>
    <property type="match status" value="1"/>
</dbReference>
<organism evidence="3 4">
    <name type="scientific">Dyadobacter frigoris</name>
    <dbReference type="NCBI Taxonomy" id="2576211"/>
    <lineage>
        <taxon>Bacteria</taxon>
        <taxon>Pseudomonadati</taxon>
        <taxon>Bacteroidota</taxon>
        <taxon>Cytophagia</taxon>
        <taxon>Cytophagales</taxon>
        <taxon>Spirosomataceae</taxon>
        <taxon>Dyadobacter</taxon>
    </lineage>
</organism>
<dbReference type="SUPFAM" id="SSF53756">
    <property type="entry name" value="UDP-Glycosyltransferase/glycogen phosphorylase"/>
    <property type="match status" value="1"/>
</dbReference>
<dbReference type="RefSeq" id="WP_137338963.1">
    <property type="nucleotide sequence ID" value="NZ_SZVO01000002.1"/>
</dbReference>
<dbReference type="PANTHER" id="PTHR46401">
    <property type="entry name" value="GLYCOSYLTRANSFERASE WBBK-RELATED"/>
    <property type="match status" value="1"/>
</dbReference>